<dbReference type="EMBL" id="VFML01000001">
    <property type="protein sequence ID" value="TQJ03709.1"/>
    <property type="molecule type" value="Genomic_DNA"/>
</dbReference>
<evidence type="ECO:0000256" key="1">
    <source>
        <dbReference type="SAM" id="MobiDB-lite"/>
    </source>
</evidence>
<organism evidence="4 5">
    <name type="scientific">Amycolatopsis cihanbeyliensis</name>
    <dbReference type="NCBI Taxonomy" id="1128664"/>
    <lineage>
        <taxon>Bacteria</taxon>
        <taxon>Bacillati</taxon>
        <taxon>Actinomycetota</taxon>
        <taxon>Actinomycetes</taxon>
        <taxon>Pseudonocardiales</taxon>
        <taxon>Pseudonocardiaceae</taxon>
        <taxon>Amycolatopsis</taxon>
    </lineage>
</organism>
<dbReference type="Pfam" id="PF04294">
    <property type="entry name" value="VanW"/>
    <property type="match status" value="1"/>
</dbReference>
<dbReference type="InterPro" id="IPR052913">
    <property type="entry name" value="Glycopeptide_resist_protein"/>
</dbReference>
<evidence type="ECO:0000259" key="3">
    <source>
        <dbReference type="Pfam" id="PF12229"/>
    </source>
</evidence>
<gene>
    <name evidence="4" type="ORF">FB471_3476</name>
</gene>
<keyword evidence="2" id="KW-0472">Membrane</keyword>
<evidence type="ECO:0000256" key="2">
    <source>
        <dbReference type="SAM" id="Phobius"/>
    </source>
</evidence>
<proteinExistence type="predicted"/>
<reference evidence="4 5" key="1">
    <citation type="submission" date="2019-06" db="EMBL/GenBank/DDBJ databases">
        <title>Sequencing the genomes of 1000 actinobacteria strains.</title>
        <authorList>
            <person name="Klenk H.-P."/>
        </authorList>
    </citation>
    <scope>NUCLEOTIDE SEQUENCE [LARGE SCALE GENOMIC DNA]</scope>
    <source>
        <strain evidence="4 5">DSM 45679</strain>
    </source>
</reference>
<dbReference type="PANTHER" id="PTHR35788">
    <property type="entry name" value="EXPORTED PROTEIN-RELATED"/>
    <property type="match status" value="1"/>
</dbReference>
<dbReference type="PANTHER" id="PTHR35788:SF1">
    <property type="entry name" value="EXPORTED PROTEIN"/>
    <property type="match status" value="1"/>
</dbReference>
<protein>
    <submittedName>
        <fullName evidence="4">Vancomycin resistance protein YoaR</fullName>
    </submittedName>
</protein>
<feature type="transmembrane region" description="Helical" evidence="2">
    <location>
        <begin position="63"/>
        <end position="84"/>
    </location>
</feature>
<evidence type="ECO:0000313" key="5">
    <source>
        <dbReference type="Proteomes" id="UP000320876"/>
    </source>
</evidence>
<evidence type="ECO:0000313" key="4">
    <source>
        <dbReference type="EMBL" id="TQJ03709.1"/>
    </source>
</evidence>
<feature type="compositionally biased region" description="Low complexity" evidence="1">
    <location>
        <begin position="15"/>
        <end position="38"/>
    </location>
</feature>
<accession>A0A542DKU0</accession>
<feature type="region of interest" description="Disordered" evidence="1">
    <location>
        <begin position="1"/>
        <end position="53"/>
    </location>
</feature>
<dbReference type="InterPro" id="IPR022029">
    <property type="entry name" value="YoaR-like_PG-bd"/>
</dbReference>
<comment type="caution">
    <text evidence="4">The sequence shown here is derived from an EMBL/GenBank/DDBJ whole genome shotgun (WGS) entry which is preliminary data.</text>
</comment>
<dbReference type="RefSeq" id="WP_141999486.1">
    <property type="nucleotide sequence ID" value="NZ_VFML01000001.1"/>
</dbReference>
<name>A0A542DKU0_AMYCI</name>
<dbReference type="AlphaFoldDB" id="A0A542DKU0"/>
<feature type="compositionally biased region" description="Basic and acidic residues" evidence="1">
    <location>
        <begin position="1"/>
        <end position="10"/>
    </location>
</feature>
<feature type="domain" description="YoaR-like putative peptidoglycan binding" evidence="3">
    <location>
        <begin position="310"/>
        <end position="374"/>
    </location>
</feature>
<feature type="region of interest" description="Disordered" evidence="1">
    <location>
        <begin position="436"/>
        <end position="466"/>
    </location>
</feature>
<sequence length="620" mass="65852">MREEQDRPEPEADPTEPFAAALPAPEAAPAPDEGLLGELLDHEPPAPLPSTPARRFRAGLGKVMMATGGVIALLALVYVADLMLSAGDVPRGVTVAGVEVGGMSHGAAEAKLRIELEPRLVQPIPVRAGDARAELDPTTSGLGLDWQATLDQAGHQPLNPVRRVLSFFRAREVGVVPTIEPRLIRQAVTELASERLNHGLTEGTIRFEPAPGDGAVRPVAVEPRQAQELTDIEGAVRIVTDDWLTDRTIEFPMRVTPPKASSAGVHAALDQVVAPAVAAPIRVRGEGTAAVLRPEDVAGSLQFAAVPDGSLQIRVDQSTLRRVLLPQLVGTEQRSRNARIVFAAGKPDIQPSAPGRQINWARTLAPLMDVARRAADRELPVAYDTRPARVTTSDAERFGIKEVIGEFTTGGFPGDVAHNIGVIARQVDGTIVRPGQTFSLDEHTGPRTASRGYRTAPVHEDGTGPPVIGGGVSQLTSTLYNAIYLAGLKDAGHTEHATHFSRYPVARDASSLRENGSSVEMAFTNDSSTGVAIQASASGGTVTVRIWGTKRYRVESVPAPRTDVVPPPISIGPPEDCTPVAGTPGFSTSNTRILYDLESGAEVSRQTRDVRYAARPTVIC</sequence>
<dbReference type="Pfam" id="PF12229">
    <property type="entry name" value="PG_binding_4"/>
    <property type="match status" value="1"/>
</dbReference>
<keyword evidence="5" id="KW-1185">Reference proteome</keyword>
<keyword evidence="2" id="KW-1133">Transmembrane helix</keyword>
<keyword evidence="2" id="KW-0812">Transmembrane</keyword>
<dbReference type="Proteomes" id="UP000320876">
    <property type="component" value="Unassembled WGS sequence"/>
</dbReference>
<dbReference type="InterPro" id="IPR007391">
    <property type="entry name" value="Vancomycin_resist_VanW"/>
</dbReference>
<dbReference type="OrthoDB" id="9813301at2"/>